<evidence type="ECO:0000259" key="9">
    <source>
        <dbReference type="Pfam" id="PF05193"/>
    </source>
</evidence>
<organism evidence="12 13">
    <name type="scientific">Trichogramma kaykai</name>
    <dbReference type="NCBI Taxonomy" id="54128"/>
    <lineage>
        <taxon>Eukaryota</taxon>
        <taxon>Metazoa</taxon>
        <taxon>Ecdysozoa</taxon>
        <taxon>Arthropoda</taxon>
        <taxon>Hexapoda</taxon>
        <taxon>Insecta</taxon>
        <taxon>Pterygota</taxon>
        <taxon>Neoptera</taxon>
        <taxon>Endopterygota</taxon>
        <taxon>Hymenoptera</taxon>
        <taxon>Apocrita</taxon>
        <taxon>Proctotrupomorpha</taxon>
        <taxon>Chalcidoidea</taxon>
        <taxon>Trichogrammatidae</taxon>
        <taxon>Trichogramma</taxon>
    </lineage>
</organism>
<evidence type="ECO:0000256" key="2">
    <source>
        <dbReference type="ARBA" id="ARBA00022670"/>
    </source>
</evidence>
<evidence type="ECO:0000256" key="5">
    <source>
        <dbReference type="ARBA" id="ARBA00022833"/>
    </source>
</evidence>
<keyword evidence="13" id="KW-1185">Reference proteome</keyword>
<evidence type="ECO:0000256" key="3">
    <source>
        <dbReference type="ARBA" id="ARBA00022723"/>
    </source>
</evidence>
<evidence type="ECO:0000256" key="7">
    <source>
        <dbReference type="SAM" id="MobiDB-lite"/>
    </source>
</evidence>
<evidence type="ECO:0000259" key="10">
    <source>
        <dbReference type="Pfam" id="PF16187"/>
    </source>
</evidence>
<dbReference type="PANTHER" id="PTHR43690:SF18">
    <property type="entry name" value="INSULIN-DEGRADING ENZYME-RELATED"/>
    <property type="match status" value="1"/>
</dbReference>
<dbReference type="PANTHER" id="PTHR43690">
    <property type="entry name" value="NARDILYSIN"/>
    <property type="match status" value="1"/>
</dbReference>
<dbReference type="GO" id="GO:0046872">
    <property type="term" value="F:metal ion binding"/>
    <property type="evidence" value="ECO:0007669"/>
    <property type="project" value="UniProtKB-KW"/>
</dbReference>
<evidence type="ECO:0000256" key="4">
    <source>
        <dbReference type="ARBA" id="ARBA00022801"/>
    </source>
</evidence>
<keyword evidence="4" id="KW-0378">Hydrolase</keyword>
<keyword evidence="5" id="KW-0862">Zinc</keyword>
<dbReference type="InterPro" id="IPR032632">
    <property type="entry name" value="Peptidase_M16_M"/>
</dbReference>
<feature type="domain" description="Peptidase M16 C-terminal" evidence="9">
    <location>
        <begin position="283"/>
        <end position="464"/>
    </location>
</feature>
<gene>
    <name evidence="12" type="ORF">TKK_013276</name>
</gene>
<feature type="region of interest" description="Disordered" evidence="7">
    <location>
        <begin position="690"/>
        <end position="724"/>
    </location>
</feature>
<dbReference type="Gene3D" id="3.30.830.10">
    <property type="entry name" value="Metalloenzyme, LuxS/M16 peptidase-like"/>
    <property type="match status" value="5"/>
</dbReference>
<dbReference type="Pfam" id="PF05193">
    <property type="entry name" value="Peptidase_M16_C"/>
    <property type="match status" value="1"/>
</dbReference>
<dbReference type="Pfam" id="PF16187">
    <property type="entry name" value="Peptidase_M16_M"/>
    <property type="match status" value="1"/>
</dbReference>
<dbReference type="Proteomes" id="UP001627154">
    <property type="component" value="Unassembled WGS sequence"/>
</dbReference>
<dbReference type="GO" id="GO:0006508">
    <property type="term" value="P:proteolysis"/>
    <property type="evidence" value="ECO:0007669"/>
    <property type="project" value="UniProtKB-KW"/>
</dbReference>
<dbReference type="AlphaFoldDB" id="A0ABD2WGC3"/>
<evidence type="ECO:0000313" key="13">
    <source>
        <dbReference type="Proteomes" id="UP001627154"/>
    </source>
</evidence>
<sequence length="1063" mass="122785">MSKPTVGRSRGTDSEDDDDRSIMSDGGDCPTIAADNKPDDDRPFEYLERPKKALCDRKNYRAIKLKNGLTALLVSTLDSDEDDEGEDRHRVDAPIDSATLTENYRDRAPTTEIDRPGDERAACALCINVGNFSDPREVQGLAHFLEHVISMGSAKYPEENEWDRFIRGRCGSAHADTSRERTKFHFQIHSAHLRPALDRLANFFIEPRLTKDALMRERESVDNEFHMDLMSDGNRLNQLVRSAASTTSADRDATTMNPAAKFSCGNAATLRDGLDENSLCSWLRSFQQRHYSAQRMTLALQAPLTLDQLQEYVVDSFSDVPNNGLEADDFSSFRGMRAFDPSKLGKLYEIESVDGSSRLEIKWIMPPQTGEQCDGLRYVARLLSQEGPGSLSQHLRQRKLCHEYEVSHEQNSVYSLLGLSLGLRDDDNDDDDDDAVGRILEATFAYAALLRRLGPQRRIHDEMRAIAEYKFEYGDEREALVHVQRLSLNMQLHPGRPRDYVRGDELCGPYEPDRLRDFLELLSRPEACLIVRLRSGPLEERHRVEDLRLEPWYGFGYAVSEVPEAVLRGWRDPPESLVREFALPQANPYLVTDFRPIGGTISRGEDRPRRVSNSHGLDLWYKPDATHRRPTCSVYLHLGISTPLRSLRSYTRNAAPVRDIHPRDDAGRAVRREARWHLVRHFSQRVRHRHQSLRLQSKSTAAARRSREERRRFRQDHQRGRVRRRENRAGQVLLQLPLRSRCLCLVRAARVRNISSRRSSYLIDVPYFLSRSEIHSSLSGQSLWLSSEKRSALERTRFEHLVDFAKQLSRQVYVEALVQGNATPHDALATVLRSCGHLASRVFYRTPPGPDRYQPLRRRLPSNDRLFKTNNRNPLDVNSVVMNYYATSAIPPELSLSLVGEFLEMLLQEPLFNRIRRQEQLGYIVICTANPAGVIVTVYTPAYKYSTEYVDRRIDRFFRRFSRRMRDLTRAEFDVLRECYRRTRRIEPLNLEADADKSWYMIKNRVQQLQDGDDALRRFDFAAFRDWMVDYTSCIRKYKRLSVQVEGNFDESCSEDCDTLRIT</sequence>
<dbReference type="GO" id="GO:0008237">
    <property type="term" value="F:metallopeptidase activity"/>
    <property type="evidence" value="ECO:0007669"/>
    <property type="project" value="UniProtKB-KW"/>
</dbReference>
<dbReference type="SUPFAM" id="SSF63411">
    <property type="entry name" value="LuxS/MPP-like metallohydrolase"/>
    <property type="match status" value="4"/>
</dbReference>
<evidence type="ECO:0008006" key="14">
    <source>
        <dbReference type="Google" id="ProtNLM"/>
    </source>
</evidence>
<evidence type="ECO:0000259" key="11">
    <source>
        <dbReference type="Pfam" id="PF22456"/>
    </source>
</evidence>
<comment type="caution">
    <text evidence="12">The sequence shown here is derived from an EMBL/GenBank/DDBJ whole genome shotgun (WGS) entry which is preliminary data.</text>
</comment>
<comment type="similarity">
    <text evidence="1">Belongs to the peptidase M16 family.</text>
</comment>
<dbReference type="InterPro" id="IPR054734">
    <property type="entry name" value="PqqF-like_C_4"/>
</dbReference>
<dbReference type="Pfam" id="PF22456">
    <property type="entry name" value="PqqF-like_C_4"/>
    <property type="match status" value="1"/>
</dbReference>
<dbReference type="EMBL" id="JBJJXI010000107">
    <property type="protein sequence ID" value="KAL3391940.1"/>
    <property type="molecule type" value="Genomic_DNA"/>
</dbReference>
<reference evidence="12 13" key="1">
    <citation type="journal article" date="2024" name="bioRxiv">
        <title>A reference genome for Trichogramma kaykai: A tiny desert-dwelling parasitoid wasp with competing sex-ratio distorters.</title>
        <authorList>
            <person name="Culotta J."/>
            <person name="Lindsey A.R."/>
        </authorList>
    </citation>
    <scope>NUCLEOTIDE SEQUENCE [LARGE SCALE GENOMIC DNA]</scope>
    <source>
        <strain evidence="12 13">KSX58</strain>
    </source>
</reference>
<evidence type="ECO:0000313" key="12">
    <source>
        <dbReference type="EMBL" id="KAL3391940.1"/>
    </source>
</evidence>
<feature type="compositionally biased region" description="Basic and acidic residues" evidence="7">
    <location>
        <begin position="705"/>
        <end position="719"/>
    </location>
</feature>
<dbReference type="Pfam" id="PF00675">
    <property type="entry name" value="Peptidase_M16"/>
    <property type="match status" value="1"/>
</dbReference>
<dbReference type="InterPro" id="IPR011249">
    <property type="entry name" value="Metalloenz_LuxS/M16"/>
</dbReference>
<evidence type="ECO:0000256" key="1">
    <source>
        <dbReference type="ARBA" id="ARBA00007261"/>
    </source>
</evidence>
<feature type="domain" description="Peptidase M16 middle/third" evidence="10">
    <location>
        <begin position="471"/>
        <end position="647"/>
    </location>
</feature>
<keyword evidence="6" id="KW-0482">Metalloprotease</keyword>
<name>A0ABD2WGC3_9HYME</name>
<feature type="domain" description="Peptidase M16 N-terminal" evidence="8">
    <location>
        <begin position="115"/>
        <end position="244"/>
    </location>
</feature>
<evidence type="ECO:0000256" key="6">
    <source>
        <dbReference type="ARBA" id="ARBA00023049"/>
    </source>
</evidence>
<keyword evidence="2" id="KW-0645">Protease</keyword>
<proteinExistence type="inferred from homology"/>
<keyword evidence="3" id="KW-0479">Metal-binding</keyword>
<accession>A0ABD2WGC3</accession>
<protein>
    <recommendedName>
        <fullName evidence="14">Nardilysin</fullName>
    </recommendedName>
</protein>
<feature type="region of interest" description="Disordered" evidence="7">
    <location>
        <begin position="1"/>
        <end position="44"/>
    </location>
</feature>
<feature type="domain" description="Coenzyme PQQ synthesis protein F-like C-terminal lobe" evidence="11">
    <location>
        <begin position="903"/>
        <end position="999"/>
    </location>
</feature>
<dbReference type="InterPro" id="IPR050626">
    <property type="entry name" value="Peptidase_M16"/>
</dbReference>
<dbReference type="InterPro" id="IPR011765">
    <property type="entry name" value="Pept_M16_N"/>
</dbReference>
<evidence type="ECO:0000259" key="8">
    <source>
        <dbReference type="Pfam" id="PF00675"/>
    </source>
</evidence>
<dbReference type="InterPro" id="IPR007863">
    <property type="entry name" value="Peptidase_M16_C"/>
</dbReference>